<comment type="caution">
    <text evidence="1">The sequence shown here is derived from an EMBL/GenBank/DDBJ whole genome shotgun (WGS) entry which is preliminary data.</text>
</comment>
<proteinExistence type="predicted"/>
<organism evidence="1 2">
    <name type="scientific">Roseomonas gilardii</name>
    <dbReference type="NCBI Taxonomy" id="257708"/>
    <lineage>
        <taxon>Bacteria</taxon>
        <taxon>Pseudomonadati</taxon>
        <taxon>Pseudomonadota</taxon>
        <taxon>Alphaproteobacteria</taxon>
        <taxon>Acetobacterales</taxon>
        <taxon>Roseomonadaceae</taxon>
        <taxon>Roseomonas</taxon>
    </lineage>
</organism>
<accession>A0ABU3MKW6</accession>
<dbReference type="InterPro" id="IPR038258">
    <property type="entry name" value="Gp4_sf"/>
</dbReference>
<dbReference type="Gene3D" id="1.10.3230.20">
    <property type="entry name" value="P22 tail accessory factor (Gp4)"/>
    <property type="match status" value="1"/>
</dbReference>
<gene>
    <name evidence="1" type="ORF">RQ831_18255</name>
</gene>
<reference evidence="1 2" key="1">
    <citation type="journal article" date="2019" name="Microb. Pathog.">
        <title>Comparison of VITEK 2, MALDI-TOF MS, 16S rRNA gene sequencing, and whole-genome sequencing for identification of Roseomonas mucosa.</title>
        <authorList>
            <person name="Rudolph W.W."/>
            <person name="Gunzer F."/>
            <person name="Trauth M."/>
            <person name="Bunk B."/>
            <person name="Bigge R."/>
            <person name="Schrottner P."/>
        </authorList>
    </citation>
    <scope>NUCLEOTIDE SEQUENCE [LARGE SCALE GENOMIC DNA]</scope>
    <source>
        <strain evidence="1 2">DSM 103800</strain>
    </source>
</reference>
<dbReference type="RefSeq" id="WP_314284021.1">
    <property type="nucleotide sequence ID" value="NZ_JAVVDO010000041.1"/>
</dbReference>
<keyword evidence="2" id="KW-1185">Reference proteome</keyword>
<name>A0ABU3MKW6_9PROT</name>
<dbReference type="Proteomes" id="UP001258945">
    <property type="component" value="Unassembled WGS sequence"/>
</dbReference>
<dbReference type="EMBL" id="JAVVDO010000041">
    <property type="protein sequence ID" value="MDT8332999.1"/>
    <property type="molecule type" value="Genomic_DNA"/>
</dbReference>
<protein>
    <submittedName>
        <fullName evidence="1">Uncharacterized protein</fullName>
    </submittedName>
</protein>
<evidence type="ECO:0000313" key="1">
    <source>
        <dbReference type="EMBL" id="MDT8332999.1"/>
    </source>
</evidence>
<sequence>MSTTVLSVVRRSLRLIGVLADGEQPTAQQQTDAAEALSGLLGGWEIQGVPVTVRPLVPTTELAFPDAHADAAAFGLAVLLAPEYGRTPRVDVATRAADRQRRLLAAYLEQPDMQIDAAYSQGRRWFVGQNNTTEQNVFIWDEDVWG</sequence>
<evidence type="ECO:0000313" key="2">
    <source>
        <dbReference type="Proteomes" id="UP001258945"/>
    </source>
</evidence>